<feature type="compositionally biased region" description="Basic and acidic residues" evidence="12">
    <location>
        <begin position="72"/>
        <end position="88"/>
    </location>
</feature>
<dbReference type="SUPFAM" id="SSF49313">
    <property type="entry name" value="Cadherin-like"/>
    <property type="match status" value="2"/>
</dbReference>
<keyword evidence="6 11" id="KW-0106">Calcium</keyword>
<comment type="caution">
    <text evidence="14">The sequence shown here is derived from an EMBL/GenBank/DDBJ whole genome shotgun (WGS) entry which is preliminary data.</text>
</comment>
<evidence type="ECO:0000256" key="7">
    <source>
        <dbReference type="ARBA" id="ARBA00022889"/>
    </source>
</evidence>
<dbReference type="GO" id="GO:0007156">
    <property type="term" value="P:homophilic cell adhesion via plasma membrane adhesion molecules"/>
    <property type="evidence" value="ECO:0007669"/>
    <property type="project" value="InterPro"/>
</dbReference>
<name>A0A9N7Y2V9_PLEPL</name>
<evidence type="ECO:0000256" key="5">
    <source>
        <dbReference type="ARBA" id="ARBA00022737"/>
    </source>
</evidence>
<keyword evidence="7" id="KW-0130">Cell adhesion</keyword>
<dbReference type="GO" id="GO:0000902">
    <property type="term" value="P:cell morphogenesis"/>
    <property type="evidence" value="ECO:0007669"/>
    <property type="project" value="TreeGrafter"/>
</dbReference>
<dbReference type="GO" id="GO:0034332">
    <property type="term" value="P:adherens junction organization"/>
    <property type="evidence" value="ECO:0007669"/>
    <property type="project" value="TreeGrafter"/>
</dbReference>
<dbReference type="InterPro" id="IPR015919">
    <property type="entry name" value="Cadherin-like_sf"/>
</dbReference>
<gene>
    <name evidence="14" type="ORF">PLEPLA_LOCUS3729</name>
</gene>
<evidence type="ECO:0000256" key="2">
    <source>
        <dbReference type="ARBA" id="ARBA00022475"/>
    </source>
</evidence>
<dbReference type="EMBL" id="CADEAL010000184">
    <property type="protein sequence ID" value="CAB1416010.1"/>
    <property type="molecule type" value="Genomic_DNA"/>
</dbReference>
<dbReference type="GO" id="GO:0045296">
    <property type="term" value="F:cadherin binding"/>
    <property type="evidence" value="ECO:0007669"/>
    <property type="project" value="TreeGrafter"/>
</dbReference>
<dbReference type="GO" id="GO:0016477">
    <property type="term" value="P:cell migration"/>
    <property type="evidence" value="ECO:0007669"/>
    <property type="project" value="TreeGrafter"/>
</dbReference>
<evidence type="ECO:0000256" key="1">
    <source>
        <dbReference type="ARBA" id="ARBA00004251"/>
    </source>
</evidence>
<dbReference type="GO" id="GO:0005509">
    <property type="term" value="F:calcium ion binding"/>
    <property type="evidence" value="ECO:0007669"/>
    <property type="project" value="UniProtKB-UniRule"/>
</dbReference>
<feature type="non-terminal residue" evidence="14">
    <location>
        <position position="1"/>
    </location>
</feature>
<keyword evidence="2" id="KW-1003">Cell membrane</keyword>
<evidence type="ECO:0000259" key="13">
    <source>
        <dbReference type="PROSITE" id="PS50268"/>
    </source>
</evidence>
<dbReference type="GO" id="GO:0007043">
    <property type="term" value="P:cell-cell junction assembly"/>
    <property type="evidence" value="ECO:0007669"/>
    <property type="project" value="TreeGrafter"/>
</dbReference>
<accession>A0A9N7Y2V9</accession>
<dbReference type="Pfam" id="PF00028">
    <property type="entry name" value="Cadherin"/>
    <property type="match status" value="1"/>
</dbReference>
<proteinExistence type="predicted"/>
<dbReference type="GO" id="GO:0005912">
    <property type="term" value="C:adherens junction"/>
    <property type="evidence" value="ECO:0007669"/>
    <property type="project" value="TreeGrafter"/>
</dbReference>
<comment type="subcellular location">
    <subcellularLocation>
        <location evidence="1">Cell membrane</location>
        <topology evidence="1">Single-pass type I membrane protein</topology>
    </subcellularLocation>
</comment>
<evidence type="ECO:0000256" key="8">
    <source>
        <dbReference type="ARBA" id="ARBA00023136"/>
    </source>
</evidence>
<keyword evidence="9" id="KW-0325">Glycoprotein</keyword>
<dbReference type="InterPro" id="IPR039808">
    <property type="entry name" value="Cadherin"/>
</dbReference>
<keyword evidence="3" id="KW-0812">Transmembrane</keyword>
<dbReference type="InterPro" id="IPR002126">
    <property type="entry name" value="Cadherin-like_dom"/>
</dbReference>
<keyword evidence="8" id="KW-0472">Membrane</keyword>
<protein>
    <recommendedName>
        <fullName evidence="10">Cadherin-4</fullName>
    </recommendedName>
</protein>
<dbReference type="GO" id="GO:0016339">
    <property type="term" value="P:calcium-dependent cell-cell adhesion via plasma membrane cell adhesion molecules"/>
    <property type="evidence" value="ECO:0007669"/>
    <property type="project" value="TreeGrafter"/>
</dbReference>
<evidence type="ECO:0000256" key="12">
    <source>
        <dbReference type="SAM" id="MobiDB-lite"/>
    </source>
</evidence>
<evidence type="ECO:0000313" key="14">
    <source>
        <dbReference type="EMBL" id="CAB1416010.1"/>
    </source>
</evidence>
<evidence type="ECO:0000256" key="9">
    <source>
        <dbReference type="ARBA" id="ARBA00023180"/>
    </source>
</evidence>
<reference evidence="14" key="1">
    <citation type="submission" date="2020-03" db="EMBL/GenBank/DDBJ databases">
        <authorList>
            <person name="Weist P."/>
        </authorList>
    </citation>
    <scope>NUCLEOTIDE SEQUENCE</scope>
</reference>
<dbReference type="AlphaFoldDB" id="A0A9N7Y2V9"/>
<organism evidence="14 15">
    <name type="scientific">Pleuronectes platessa</name>
    <name type="common">European plaice</name>
    <dbReference type="NCBI Taxonomy" id="8262"/>
    <lineage>
        <taxon>Eukaryota</taxon>
        <taxon>Metazoa</taxon>
        <taxon>Chordata</taxon>
        <taxon>Craniata</taxon>
        <taxon>Vertebrata</taxon>
        <taxon>Euteleostomi</taxon>
        <taxon>Actinopterygii</taxon>
        <taxon>Neopterygii</taxon>
        <taxon>Teleostei</taxon>
        <taxon>Neoteleostei</taxon>
        <taxon>Acanthomorphata</taxon>
        <taxon>Carangaria</taxon>
        <taxon>Pleuronectiformes</taxon>
        <taxon>Pleuronectoidei</taxon>
        <taxon>Pleuronectidae</taxon>
        <taxon>Pleuronectes</taxon>
    </lineage>
</organism>
<feature type="region of interest" description="Disordered" evidence="12">
    <location>
        <begin position="58"/>
        <end position="88"/>
    </location>
</feature>
<dbReference type="GO" id="GO:0044331">
    <property type="term" value="P:cell-cell adhesion mediated by cadherin"/>
    <property type="evidence" value="ECO:0007669"/>
    <property type="project" value="TreeGrafter"/>
</dbReference>
<keyword evidence="15" id="KW-1185">Reference proteome</keyword>
<dbReference type="Proteomes" id="UP001153269">
    <property type="component" value="Unassembled WGS sequence"/>
</dbReference>
<feature type="domain" description="Cadherin" evidence="13">
    <location>
        <begin position="116"/>
        <end position="189"/>
    </location>
</feature>
<evidence type="ECO:0000256" key="10">
    <source>
        <dbReference type="ARBA" id="ARBA00041040"/>
    </source>
</evidence>
<dbReference type="PROSITE" id="PS50268">
    <property type="entry name" value="CADHERIN_2"/>
    <property type="match status" value="1"/>
</dbReference>
<evidence type="ECO:0000313" key="15">
    <source>
        <dbReference type="Proteomes" id="UP001153269"/>
    </source>
</evidence>
<evidence type="ECO:0000256" key="11">
    <source>
        <dbReference type="PROSITE-ProRule" id="PRU00043"/>
    </source>
</evidence>
<keyword evidence="4" id="KW-0479">Metal-binding</keyword>
<evidence type="ECO:0000256" key="3">
    <source>
        <dbReference type="ARBA" id="ARBA00022692"/>
    </source>
</evidence>
<sequence length="202" mass="22280">MGNEAVVFRSSDPIFSVRTDGSIYARGAGASLDEPVQFKLTASGPQAHVWETVVQLALIDPPPPSPPQNENEVTKQDGEVAERKEKKDEFQVPPPVIMFSGTGRNGSKGLRRQKRDWVIPPINVAENSRGPFPQMLVSIRSDQDQDISIRYSVTGVGADQPPNEVFSIDPVVGKMFVTKPLDREHRSSYHDASSLANAERRM</sequence>
<dbReference type="FunFam" id="2.60.40.60:FF:000011">
    <property type="entry name" value="Cadherin 1"/>
    <property type="match status" value="1"/>
</dbReference>
<dbReference type="GO" id="GO:0008013">
    <property type="term" value="F:beta-catenin binding"/>
    <property type="evidence" value="ECO:0007669"/>
    <property type="project" value="TreeGrafter"/>
</dbReference>
<evidence type="ECO:0000256" key="6">
    <source>
        <dbReference type="ARBA" id="ARBA00022837"/>
    </source>
</evidence>
<dbReference type="PANTHER" id="PTHR24027:SF81">
    <property type="entry name" value="CADHERIN-4"/>
    <property type="match status" value="1"/>
</dbReference>
<dbReference type="PANTHER" id="PTHR24027">
    <property type="entry name" value="CADHERIN-23"/>
    <property type="match status" value="1"/>
</dbReference>
<evidence type="ECO:0000256" key="4">
    <source>
        <dbReference type="ARBA" id="ARBA00022723"/>
    </source>
</evidence>
<dbReference type="GO" id="GO:0016342">
    <property type="term" value="C:catenin complex"/>
    <property type="evidence" value="ECO:0007669"/>
    <property type="project" value="TreeGrafter"/>
</dbReference>
<keyword evidence="5" id="KW-0677">Repeat</keyword>
<dbReference type="Gene3D" id="2.60.40.60">
    <property type="entry name" value="Cadherins"/>
    <property type="match status" value="1"/>
</dbReference>